<feature type="region of interest" description="Disordered" evidence="1">
    <location>
        <begin position="17"/>
        <end position="49"/>
    </location>
</feature>
<proteinExistence type="predicted"/>
<evidence type="ECO:0000313" key="2">
    <source>
        <dbReference type="EMBL" id="KAG2650538.1"/>
    </source>
</evidence>
<dbReference type="EMBL" id="CM029038">
    <property type="protein sequence ID" value="KAG2650538.1"/>
    <property type="molecule type" value="Genomic_DNA"/>
</dbReference>
<evidence type="ECO:0000313" key="3">
    <source>
        <dbReference type="Proteomes" id="UP000823388"/>
    </source>
</evidence>
<comment type="caution">
    <text evidence="2">The sequence shown here is derived from an EMBL/GenBank/DDBJ whole genome shotgun (WGS) entry which is preliminary data.</text>
</comment>
<name>A0A8T0WUN3_PANVG</name>
<dbReference type="Proteomes" id="UP000823388">
    <property type="component" value="Chromosome 1N"/>
</dbReference>
<keyword evidence="3" id="KW-1185">Reference proteome</keyword>
<sequence length="49" mass="5546">MPFQSAALLLLQRGGRFREEARERSSSSRKGTKERESAGGEPRGMFDKF</sequence>
<dbReference type="AlphaFoldDB" id="A0A8T0WUN3"/>
<organism evidence="2 3">
    <name type="scientific">Panicum virgatum</name>
    <name type="common">Blackwell switchgrass</name>
    <dbReference type="NCBI Taxonomy" id="38727"/>
    <lineage>
        <taxon>Eukaryota</taxon>
        <taxon>Viridiplantae</taxon>
        <taxon>Streptophyta</taxon>
        <taxon>Embryophyta</taxon>
        <taxon>Tracheophyta</taxon>
        <taxon>Spermatophyta</taxon>
        <taxon>Magnoliopsida</taxon>
        <taxon>Liliopsida</taxon>
        <taxon>Poales</taxon>
        <taxon>Poaceae</taxon>
        <taxon>PACMAD clade</taxon>
        <taxon>Panicoideae</taxon>
        <taxon>Panicodae</taxon>
        <taxon>Paniceae</taxon>
        <taxon>Panicinae</taxon>
        <taxon>Panicum</taxon>
        <taxon>Panicum sect. Hiantes</taxon>
    </lineage>
</organism>
<gene>
    <name evidence="2" type="ORF">PVAP13_1NG457200</name>
</gene>
<reference evidence="2" key="1">
    <citation type="submission" date="2020-05" db="EMBL/GenBank/DDBJ databases">
        <title>WGS assembly of Panicum virgatum.</title>
        <authorList>
            <person name="Lovell J.T."/>
            <person name="Jenkins J."/>
            <person name="Shu S."/>
            <person name="Juenger T.E."/>
            <person name="Schmutz J."/>
        </authorList>
    </citation>
    <scope>NUCLEOTIDE SEQUENCE</scope>
    <source>
        <strain evidence="2">AP13</strain>
    </source>
</reference>
<evidence type="ECO:0000256" key="1">
    <source>
        <dbReference type="SAM" id="MobiDB-lite"/>
    </source>
</evidence>
<protein>
    <submittedName>
        <fullName evidence="2">Uncharacterized protein</fullName>
    </submittedName>
</protein>
<accession>A0A8T0WUN3</accession>